<evidence type="ECO:0000259" key="6">
    <source>
        <dbReference type="Pfam" id="PF12464"/>
    </source>
</evidence>
<evidence type="ECO:0000313" key="8">
    <source>
        <dbReference type="Proteomes" id="UP000776629"/>
    </source>
</evidence>
<dbReference type="Pfam" id="PF12464">
    <property type="entry name" value="Mac"/>
    <property type="match status" value="1"/>
</dbReference>
<proteinExistence type="inferred from homology"/>
<dbReference type="EMBL" id="JACJJQ010000019">
    <property type="protein sequence ID" value="MBM6754116.1"/>
    <property type="molecule type" value="Genomic_DNA"/>
</dbReference>
<dbReference type="RefSeq" id="WP_275087005.1">
    <property type="nucleotide sequence ID" value="NZ_JACJJQ010000019.1"/>
</dbReference>
<dbReference type="CDD" id="cd03357">
    <property type="entry name" value="LbH_MAT_GAT"/>
    <property type="match status" value="1"/>
</dbReference>
<dbReference type="InterPro" id="IPR039369">
    <property type="entry name" value="LacA-like"/>
</dbReference>
<dbReference type="InterPro" id="IPR001451">
    <property type="entry name" value="Hexapep"/>
</dbReference>
<dbReference type="PANTHER" id="PTHR43017:SF1">
    <property type="entry name" value="ACETYLTRANSFERASE YJL218W-RELATED"/>
    <property type="match status" value="1"/>
</dbReference>
<dbReference type="PANTHER" id="PTHR43017">
    <property type="entry name" value="GALACTOSIDE O-ACETYLTRANSFERASE"/>
    <property type="match status" value="1"/>
</dbReference>
<evidence type="ECO:0000256" key="1">
    <source>
        <dbReference type="ARBA" id="ARBA00007274"/>
    </source>
</evidence>
<dbReference type="InterPro" id="IPR011004">
    <property type="entry name" value="Trimer_LpxA-like_sf"/>
</dbReference>
<organism evidence="7 8">
    <name type="scientific">Limosilactobacillus alvi</name>
    <dbReference type="NCBI Taxonomy" id="990412"/>
    <lineage>
        <taxon>Bacteria</taxon>
        <taxon>Bacillati</taxon>
        <taxon>Bacillota</taxon>
        <taxon>Bacilli</taxon>
        <taxon>Lactobacillales</taxon>
        <taxon>Lactobacillaceae</taxon>
        <taxon>Limosilactobacillus</taxon>
    </lineage>
</organism>
<keyword evidence="8" id="KW-1185">Reference proteome</keyword>
<sequence length="208" mass="23138">MDVRTIRRVLAESGSGKPYDDVSRDANELRNWALGLCRRYNYGYLQTGKCDTQLLEELLGRVGENTTILPNIRVEFGKNVVVGKNFFANFDCFFMDCAPITFGDDVKIGPKCGFYTSNHVEDPLGRQIGYCEAHPIKVSNNVWFGEQCVVLGNVTIGDNSIIGAGSVVTRDVPANVIVAGNPAKVIRPLKTDERYSEIKNIKNTSYQY</sequence>
<feature type="domain" description="Maltose/galactoside acetyltransferase" evidence="6">
    <location>
        <begin position="15"/>
        <end position="63"/>
    </location>
</feature>
<comment type="similarity">
    <text evidence="1 5">Belongs to the transferase hexapeptide repeat family.</text>
</comment>
<dbReference type="Gene3D" id="2.160.10.10">
    <property type="entry name" value="Hexapeptide repeat proteins"/>
    <property type="match status" value="1"/>
</dbReference>
<protein>
    <recommendedName>
        <fullName evidence="5">Acetyltransferase</fullName>
        <ecNumber evidence="5">2.3.1.-</ecNumber>
    </recommendedName>
</protein>
<keyword evidence="3" id="KW-0677">Repeat</keyword>
<reference evidence="7 8" key="1">
    <citation type="journal article" date="2021" name="Sci. Rep.">
        <title>The distribution of antibiotic resistance genes in chicken gut microbiota commensals.</title>
        <authorList>
            <person name="Juricova H."/>
            <person name="Matiasovicova J."/>
            <person name="Kubasova T."/>
            <person name="Cejkova D."/>
            <person name="Rychlik I."/>
        </authorList>
    </citation>
    <scope>NUCLEOTIDE SEQUENCE [LARGE SCALE GENOMIC DNA]</scope>
    <source>
        <strain evidence="7 8">An810</strain>
    </source>
</reference>
<evidence type="ECO:0000256" key="3">
    <source>
        <dbReference type="ARBA" id="ARBA00022737"/>
    </source>
</evidence>
<dbReference type="Pfam" id="PF00132">
    <property type="entry name" value="Hexapep"/>
    <property type="match status" value="1"/>
</dbReference>
<keyword evidence="4 5" id="KW-0012">Acyltransferase</keyword>
<keyword evidence="2 5" id="KW-0808">Transferase</keyword>
<gene>
    <name evidence="7" type="ORF">H5993_05000</name>
</gene>
<name>A0ABS2EPU7_9LACO</name>
<dbReference type="Proteomes" id="UP000776629">
    <property type="component" value="Unassembled WGS sequence"/>
</dbReference>
<comment type="caution">
    <text evidence="7">The sequence shown here is derived from an EMBL/GenBank/DDBJ whole genome shotgun (WGS) entry which is preliminary data.</text>
</comment>
<evidence type="ECO:0000256" key="4">
    <source>
        <dbReference type="ARBA" id="ARBA00023315"/>
    </source>
</evidence>
<dbReference type="SUPFAM" id="SSF51161">
    <property type="entry name" value="Trimeric LpxA-like enzymes"/>
    <property type="match status" value="1"/>
</dbReference>
<dbReference type="InterPro" id="IPR024688">
    <property type="entry name" value="Mac_dom"/>
</dbReference>
<dbReference type="EC" id="2.3.1.-" evidence="5"/>
<evidence type="ECO:0000256" key="2">
    <source>
        <dbReference type="ARBA" id="ARBA00022679"/>
    </source>
</evidence>
<evidence type="ECO:0000313" key="7">
    <source>
        <dbReference type="EMBL" id="MBM6754116.1"/>
    </source>
</evidence>
<accession>A0ABS2EPU7</accession>
<evidence type="ECO:0000256" key="5">
    <source>
        <dbReference type="RuleBase" id="RU367021"/>
    </source>
</evidence>